<dbReference type="PANTHER" id="PTHR43711:SF1">
    <property type="entry name" value="HISTIDINE KINASE 1"/>
    <property type="match status" value="1"/>
</dbReference>
<dbReference type="SMART" id="SM00388">
    <property type="entry name" value="HisKA"/>
    <property type="match status" value="1"/>
</dbReference>
<dbReference type="InterPro" id="IPR005467">
    <property type="entry name" value="His_kinase_dom"/>
</dbReference>
<dbReference type="CDD" id="cd00075">
    <property type="entry name" value="HATPase"/>
    <property type="match status" value="1"/>
</dbReference>
<keyword evidence="6 11" id="KW-0812">Transmembrane</keyword>
<keyword evidence="5" id="KW-0808">Transferase</keyword>
<dbReference type="InterPro" id="IPR004358">
    <property type="entry name" value="Sig_transdc_His_kin-like_C"/>
</dbReference>
<dbReference type="InterPro" id="IPR006189">
    <property type="entry name" value="CHASE_dom"/>
</dbReference>
<evidence type="ECO:0000256" key="7">
    <source>
        <dbReference type="ARBA" id="ARBA00022777"/>
    </source>
</evidence>
<dbReference type="InterPro" id="IPR036890">
    <property type="entry name" value="HATPase_C_sf"/>
</dbReference>
<feature type="transmembrane region" description="Helical" evidence="11">
    <location>
        <begin position="302"/>
        <end position="322"/>
    </location>
</feature>
<feature type="domain" description="Histidine kinase" evidence="12">
    <location>
        <begin position="476"/>
        <end position="692"/>
    </location>
</feature>
<dbReference type="SUPFAM" id="SSF55785">
    <property type="entry name" value="PYP-like sensor domain (PAS domain)"/>
    <property type="match status" value="1"/>
</dbReference>
<dbReference type="InterPro" id="IPR036097">
    <property type="entry name" value="HisK_dim/P_sf"/>
</dbReference>
<dbReference type="PROSITE" id="PS50109">
    <property type="entry name" value="HIS_KIN"/>
    <property type="match status" value="1"/>
</dbReference>
<evidence type="ECO:0000256" key="3">
    <source>
        <dbReference type="ARBA" id="ARBA00012438"/>
    </source>
</evidence>
<evidence type="ECO:0000256" key="9">
    <source>
        <dbReference type="ARBA" id="ARBA00023012"/>
    </source>
</evidence>
<dbReference type="PROSITE" id="PS50113">
    <property type="entry name" value="PAC"/>
    <property type="match status" value="1"/>
</dbReference>
<dbReference type="PANTHER" id="PTHR43711">
    <property type="entry name" value="TWO-COMPONENT HISTIDINE KINASE"/>
    <property type="match status" value="1"/>
</dbReference>
<dbReference type="GO" id="GO:0016301">
    <property type="term" value="F:kinase activity"/>
    <property type="evidence" value="ECO:0007669"/>
    <property type="project" value="UniProtKB-KW"/>
</dbReference>
<dbReference type="EC" id="2.7.13.3" evidence="3"/>
<evidence type="ECO:0000256" key="8">
    <source>
        <dbReference type="ARBA" id="ARBA00022989"/>
    </source>
</evidence>
<dbReference type="SUPFAM" id="SSF47384">
    <property type="entry name" value="Homodimeric domain of signal transducing histidine kinase"/>
    <property type="match status" value="1"/>
</dbReference>
<evidence type="ECO:0000313" key="15">
    <source>
        <dbReference type="Proteomes" id="UP001183648"/>
    </source>
</evidence>
<evidence type="ECO:0000259" key="13">
    <source>
        <dbReference type="PROSITE" id="PS50113"/>
    </source>
</evidence>
<evidence type="ECO:0000259" key="12">
    <source>
        <dbReference type="PROSITE" id="PS50109"/>
    </source>
</evidence>
<dbReference type="SMART" id="SM00387">
    <property type="entry name" value="HATPase_c"/>
    <property type="match status" value="1"/>
</dbReference>
<dbReference type="SUPFAM" id="SSF55874">
    <property type="entry name" value="ATPase domain of HSP90 chaperone/DNA topoisomerase II/histidine kinase"/>
    <property type="match status" value="1"/>
</dbReference>
<dbReference type="Pfam" id="PF00512">
    <property type="entry name" value="HisKA"/>
    <property type="match status" value="1"/>
</dbReference>
<dbReference type="InterPro" id="IPR003661">
    <property type="entry name" value="HisK_dim/P_dom"/>
</dbReference>
<comment type="subcellular location">
    <subcellularLocation>
        <location evidence="2">Cell membrane</location>
    </subcellularLocation>
</comment>
<evidence type="ECO:0000256" key="11">
    <source>
        <dbReference type="SAM" id="Phobius"/>
    </source>
</evidence>
<gene>
    <name evidence="14" type="ORF">J2S63_003041</name>
</gene>
<comment type="catalytic activity">
    <reaction evidence="1">
        <text>ATP + protein L-histidine = ADP + protein N-phospho-L-histidine.</text>
        <dbReference type="EC" id="2.7.13.3"/>
    </reaction>
</comment>
<dbReference type="InterPro" id="IPR000700">
    <property type="entry name" value="PAS-assoc_C"/>
</dbReference>
<evidence type="ECO:0000256" key="4">
    <source>
        <dbReference type="ARBA" id="ARBA00022553"/>
    </source>
</evidence>
<dbReference type="Pfam" id="PF03924">
    <property type="entry name" value="CHASE"/>
    <property type="match status" value="1"/>
</dbReference>
<dbReference type="Gene3D" id="3.30.565.10">
    <property type="entry name" value="Histidine kinase-like ATPase, C-terminal domain"/>
    <property type="match status" value="1"/>
</dbReference>
<evidence type="ECO:0000313" key="14">
    <source>
        <dbReference type="EMBL" id="MDR7363488.1"/>
    </source>
</evidence>
<keyword evidence="15" id="KW-1185">Reference proteome</keyword>
<evidence type="ECO:0000256" key="2">
    <source>
        <dbReference type="ARBA" id="ARBA00004236"/>
    </source>
</evidence>
<feature type="domain" description="PAC" evidence="13">
    <location>
        <begin position="422"/>
        <end position="472"/>
    </location>
</feature>
<keyword evidence="9" id="KW-0902">Two-component regulatory system</keyword>
<dbReference type="PRINTS" id="PR00344">
    <property type="entry name" value="BCTRLSENSOR"/>
</dbReference>
<keyword evidence="7 14" id="KW-0418">Kinase</keyword>
<evidence type="ECO:0000256" key="10">
    <source>
        <dbReference type="ARBA" id="ARBA00023136"/>
    </source>
</evidence>
<accession>A0ABU2BYK6</accession>
<keyword evidence="4" id="KW-0597">Phosphoprotein</keyword>
<keyword evidence="8 11" id="KW-1133">Transmembrane helix</keyword>
<proteinExistence type="predicted"/>
<dbReference type="Pfam" id="PF02518">
    <property type="entry name" value="HATPase_c"/>
    <property type="match status" value="1"/>
</dbReference>
<dbReference type="Gene3D" id="3.30.450.20">
    <property type="entry name" value="PAS domain"/>
    <property type="match status" value="1"/>
</dbReference>
<reference evidence="14 15" key="1">
    <citation type="submission" date="2023-07" db="EMBL/GenBank/DDBJ databases">
        <title>Sequencing the genomes of 1000 actinobacteria strains.</title>
        <authorList>
            <person name="Klenk H.-P."/>
        </authorList>
    </citation>
    <scope>NUCLEOTIDE SEQUENCE [LARGE SCALE GENOMIC DNA]</scope>
    <source>
        <strain evidence="14 15">DSM 19426</strain>
    </source>
</reference>
<dbReference type="RefSeq" id="WP_310303949.1">
    <property type="nucleotide sequence ID" value="NZ_BAAAPS010000003.1"/>
</dbReference>
<organism evidence="14 15">
    <name type="scientific">Nocardioides marmoribigeumensis</name>
    <dbReference type="NCBI Taxonomy" id="433649"/>
    <lineage>
        <taxon>Bacteria</taxon>
        <taxon>Bacillati</taxon>
        <taxon>Actinomycetota</taxon>
        <taxon>Actinomycetes</taxon>
        <taxon>Propionibacteriales</taxon>
        <taxon>Nocardioidaceae</taxon>
        <taxon>Nocardioides</taxon>
    </lineage>
</organism>
<dbReference type="EMBL" id="JAVDYG010000001">
    <property type="protein sequence ID" value="MDR7363488.1"/>
    <property type="molecule type" value="Genomic_DNA"/>
</dbReference>
<protein>
    <recommendedName>
        <fullName evidence="3">histidine kinase</fullName>
        <ecNumber evidence="3">2.7.13.3</ecNumber>
    </recommendedName>
</protein>
<keyword evidence="10 11" id="KW-0472">Membrane</keyword>
<name>A0ABU2BYK6_9ACTN</name>
<dbReference type="CDD" id="cd00082">
    <property type="entry name" value="HisKA"/>
    <property type="match status" value="1"/>
</dbReference>
<comment type="caution">
    <text evidence="14">The sequence shown here is derived from an EMBL/GenBank/DDBJ whole genome shotgun (WGS) entry which is preliminary data.</text>
</comment>
<dbReference type="InterPro" id="IPR050736">
    <property type="entry name" value="Sensor_HK_Regulatory"/>
</dbReference>
<dbReference type="Gene3D" id="3.30.450.350">
    <property type="entry name" value="CHASE domain"/>
    <property type="match status" value="1"/>
</dbReference>
<evidence type="ECO:0000256" key="1">
    <source>
        <dbReference type="ARBA" id="ARBA00000085"/>
    </source>
</evidence>
<dbReference type="InterPro" id="IPR035965">
    <property type="entry name" value="PAS-like_dom_sf"/>
</dbReference>
<dbReference type="InterPro" id="IPR042240">
    <property type="entry name" value="CHASE_sf"/>
</dbReference>
<dbReference type="Gene3D" id="1.10.287.130">
    <property type="match status" value="1"/>
</dbReference>
<sequence>MPPAPRRTVLSVSRPAAVVLVAGLVVTTAASGLVQRQLRVAAEDRLDRRASLVTQAVQSEADRYQDALRLIAASAGSTHRFTQEQFDTAVAPLRDMGLAGATSVAFLAPPVDDAGVAPLQRRWRERGAAGLTMVPSPDVDEHIFSIMSTALDGASQVRTGIDVAVAPAPAAALRESAATRRATITPSYVLLIDRDLPFDQRQSSFALTVPVRHDGRLRGWILMGIRGQDFAGGILSRSAQGVIGARVTATGADGQRVDVATVAPSYPGEPDLRRTTTVRVAQRTWTLSTYGDSHRIVPLMEWSPWPLVVLGLLITLLLGGLVQSLSARHSRAESRAREADEQLRGVTTRLEDLIWSAEVHLDGSMPAAFLSPSAAAVLGLDDLTGVDLGGVDLAEQLRRRTLEEDRPDLEAFFDTLALGDPAEVETRMRADDGTVRWMWSRGFPRRDGARLVVDGITSDVHRRKRLDQQRNQFLAIAGHEMRTPLTIIRGYAEYLMAEDVDPLARRHGLEAISRRSRQMESLLSDFFDLSRLETGMIRLARQPVRLDEVLVGAREDFEAAAREHEVDLELDLEAATVDADPVRLRQVVDNLVDNAVKYSRPGGRVRVSLRHHHLTDVRLVVSDDGIGVPSEEVALIFDRFYRASNAEPHVANGTGLGLSVVAAIVHGHGGRIEASSPPGQGLTVTVTLPVAATASAADDDEGTPADAMMGA</sequence>
<evidence type="ECO:0000256" key="6">
    <source>
        <dbReference type="ARBA" id="ARBA00022692"/>
    </source>
</evidence>
<dbReference type="InterPro" id="IPR003594">
    <property type="entry name" value="HATPase_dom"/>
</dbReference>
<dbReference type="Proteomes" id="UP001183648">
    <property type="component" value="Unassembled WGS sequence"/>
</dbReference>
<evidence type="ECO:0000256" key="5">
    <source>
        <dbReference type="ARBA" id="ARBA00022679"/>
    </source>
</evidence>